<accession>A0ABP3P3K1</accession>
<evidence type="ECO:0000313" key="6">
    <source>
        <dbReference type="Proteomes" id="UP001501169"/>
    </source>
</evidence>
<evidence type="ECO:0000256" key="2">
    <source>
        <dbReference type="ARBA" id="ARBA00022837"/>
    </source>
</evidence>
<dbReference type="RefSeq" id="WP_226767502.1">
    <property type="nucleotide sequence ID" value="NZ_BAAAEO010000004.1"/>
</dbReference>
<dbReference type="Pfam" id="PF05567">
    <property type="entry name" value="T4P_PilY1"/>
    <property type="match status" value="1"/>
</dbReference>
<organism evidence="5 6">
    <name type="scientific">Rheinheimera aquimaris</name>
    <dbReference type="NCBI Taxonomy" id="412437"/>
    <lineage>
        <taxon>Bacteria</taxon>
        <taxon>Pseudomonadati</taxon>
        <taxon>Pseudomonadota</taxon>
        <taxon>Gammaproteobacteria</taxon>
        <taxon>Chromatiales</taxon>
        <taxon>Chromatiaceae</taxon>
        <taxon>Rheinheimera</taxon>
    </lineage>
</organism>
<keyword evidence="6" id="KW-1185">Reference proteome</keyword>
<dbReference type="InterPro" id="IPR008707">
    <property type="entry name" value="B-propeller_PilY1"/>
</dbReference>
<keyword evidence="3" id="KW-0732">Signal</keyword>
<protein>
    <submittedName>
        <fullName evidence="5">PilC/PilY family type IV pilus protein</fullName>
    </submittedName>
</protein>
<dbReference type="Proteomes" id="UP001501169">
    <property type="component" value="Unassembled WGS sequence"/>
</dbReference>
<dbReference type="EMBL" id="BAAAEO010000004">
    <property type="protein sequence ID" value="GAA0558680.1"/>
    <property type="molecule type" value="Genomic_DNA"/>
</dbReference>
<keyword evidence="1" id="KW-0479">Metal-binding</keyword>
<evidence type="ECO:0000256" key="1">
    <source>
        <dbReference type="ARBA" id="ARBA00022723"/>
    </source>
</evidence>
<evidence type="ECO:0000313" key="5">
    <source>
        <dbReference type="EMBL" id="GAA0558680.1"/>
    </source>
</evidence>
<evidence type="ECO:0000259" key="4">
    <source>
        <dbReference type="Pfam" id="PF05567"/>
    </source>
</evidence>
<reference evidence="6" key="1">
    <citation type="journal article" date="2019" name="Int. J. Syst. Evol. Microbiol.">
        <title>The Global Catalogue of Microorganisms (GCM) 10K type strain sequencing project: providing services to taxonomists for standard genome sequencing and annotation.</title>
        <authorList>
            <consortium name="The Broad Institute Genomics Platform"/>
            <consortium name="The Broad Institute Genome Sequencing Center for Infectious Disease"/>
            <person name="Wu L."/>
            <person name="Ma J."/>
        </authorList>
    </citation>
    <scope>NUCLEOTIDE SEQUENCE [LARGE SCALE GENOMIC DNA]</scope>
    <source>
        <strain evidence="6">JCM 14331</strain>
    </source>
</reference>
<comment type="caution">
    <text evidence="5">The sequence shown here is derived from an EMBL/GenBank/DDBJ whole genome shotgun (WGS) entry which is preliminary data.</text>
</comment>
<feature type="signal peptide" evidence="3">
    <location>
        <begin position="1"/>
        <end position="28"/>
    </location>
</feature>
<feature type="chain" id="PRO_5045082591" evidence="3">
    <location>
        <begin position="29"/>
        <end position="1042"/>
    </location>
</feature>
<proteinExistence type="predicted"/>
<keyword evidence="2" id="KW-0106">Calcium</keyword>
<sequence>MSNGNNWFSKLIVFSSGLYFGVACGVAAADLTIPDVPLQTGSDVPVNLMFVLDDSGSMARSYLPDGIKGVCADGSDTSKRALGRSPDYNKAYFNPAETYVVPPQANGNPFSTPTFTSAWKDGYAKSGSVNLKTSFRATWENSSDYCGSSGEADYYLYDKTQCTSNDPEDYRCYKRYKVADQSTTIQNNFAIWYSYYRDRKMAARAGIGRAFSTLPESMRVGYGAINNNPVKRGVLAFAGTPRSNFFTWLYGEGASGSTPLRGALKKVGDYYKTDEPYLTVPTDDNSGLVSCRQNFAILMSDGGWNESTSPGVGNSDGDGYSNTLADVAYEYWKKDLRADLKDNVPTPTASDADWQHMVTYTVGLGVEGDLVYNTVKNWEPNASGWTNPGCSTCADDPGKVDDFIHAAVNGKGGFFSAKSPTEFATELTDTLKNLQLRTASATNLSATTTSLQEDNSVFQASFNTKSWTGDLVSRDVDDLTKVQWSANFPVWNTRKIYTSRNNTMIPFAWAQLNGSEQTVLGSADVVDYLRGNRSKEKTTANPAGIFRERVSLLGDIAHSSPLYVAAPQNRNYQRYNWTGASSYVKFLSDHKNRAPVIYIGANDGMLHGFNADAGSATKGQETFAYVPRKFVSSGSKLATFASLDYEHKFFVDGSPTVNDVYINGAWRSVLITTLGRGGNSIIALDVTNPADVKLLWDLTVPEIGLVTSKPVITRLNGDRWAAVLPYGYNNSTGKNGLLVIDIEKAASEPVVKIETPASSNGLGQIEGWDANGNGNTDWFFAGDLNGNIWKFDLSGASTSSWKVDYGNTPLFIAKDKSGKAQPITGGLTLSSHPETAQLWVFFGTGKFLESGDSINSDTQSWYGITDGSLIGSRSQLVDRTMTNVSYTNPDTGEVREGRSVPIAGVNDLNGKRGWVMDLVDDRERITSKPRLVGSNLVMNTIIPDVDLCNPLGDGWIMAIDPFSGGRLKYHFFDLSRDDKFEDSDALPENVAASGVKFQGMPGEPVFVGDEMLVGDSRVAIDKGRVNLQIKRGRLSWREVINQ</sequence>
<feature type="domain" description="PilY1 beta-propeller" evidence="4">
    <location>
        <begin position="553"/>
        <end position="874"/>
    </location>
</feature>
<evidence type="ECO:0000256" key="3">
    <source>
        <dbReference type="SAM" id="SignalP"/>
    </source>
</evidence>
<gene>
    <name evidence="5" type="ORF">GCM10009098_28320</name>
</gene>
<name>A0ABP3P3K1_9GAMM</name>